<keyword evidence="2" id="KW-0677">Repeat</keyword>
<dbReference type="InterPro" id="IPR036047">
    <property type="entry name" value="F-box-like_dom_sf"/>
</dbReference>
<evidence type="ECO:0000313" key="7">
    <source>
        <dbReference type="Proteomes" id="UP000011083"/>
    </source>
</evidence>
<dbReference type="PROSITE" id="PS50181">
    <property type="entry name" value="FBOX"/>
    <property type="match status" value="1"/>
</dbReference>
<protein>
    <submittedName>
        <fullName evidence="6">Fbox domain containing protein</fullName>
    </submittedName>
</protein>
<evidence type="ECO:0000256" key="3">
    <source>
        <dbReference type="PROSITE-ProRule" id="PRU00221"/>
    </source>
</evidence>
<evidence type="ECO:0000256" key="4">
    <source>
        <dbReference type="SAM" id="MobiDB-lite"/>
    </source>
</evidence>
<dbReference type="EMBL" id="KB007805">
    <property type="protein sequence ID" value="ELR25312.1"/>
    <property type="molecule type" value="Genomic_DNA"/>
</dbReference>
<feature type="repeat" description="WD" evidence="3">
    <location>
        <begin position="321"/>
        <end position="360"/>
    </location>
</feature>
<keyword evidence="1 3" id="KW-0853">WD repeat</keyword>
<evidence type="ECO:0000259" key="5">
    <source>
        <dbReference type="PROSITE" id="PS50181"/>
    </source>
</evidence>
<dbReference type="RefSeq" id="XP_004368067.1">
    <property type="nucleotide sequence ID" value="XM_004368010.1"/>
</dbReference>
<dbReference type="KEGG" id="acan:ACA1_290900"/>
<dbReference type="SMART" id="SM00320">
    <property type="entry name" value="WD40"/>
    <property type="match status" value="6"/>
</dbReference>
<dbReference type="InterPro" id="IPR036322">
    <property type="entry name" value="WD40_repeat_dom_sf"/>
</dbReference>
<feature type="domain" description="F-box" evidence="5">
    <location>
        <begin position="22"/>
        <end position="68"/>
    </location>
</feature>
<organism evidence="6 7">
    <name type="scientific">Acanthamoeba castellanii (strain ATCC 30010 / Neff)</name>
    <dbReference type="NCBI Taxonomy" id="1257118"/>
    <lineage>
        <taxon>Eukaryota</taxon>
        <taxon>Amoebozoa</taxon>
        <taxon>Discosea</taxon>
        <taxon>Longamoebia</taxon>
        <taxon>Centramoebida</taxon>
        <taxon>Acanthamoebidae</taxon>
        <taxon>Acanthamoeba</taxon>
    </lineage>
</organism>
<dbReference type="PROSITE" id="PS00678">
    <property type="entry name" value="WD_REPEATS_1"/>
    <property type="match status" value="3"/>
</dbReference>
<dbReference type="InterPro" id="IPR019775">
    <property type="entry name" value="WD40_repeat_CS"/>
</dbReference>
<feature type="compositionally biased region" description="Basic residues" evidence="4">
    <location>
        <begin position="107"/>
        <end position="118"/>
    </location>
</feature>
<dbReference type="Pfam" id="PF12937">
    <property type="entry name" value="F-box-like"/>
    <property type="match status" value="1"/>
</dbReference>
<dbReference type="SUPFAM" id="SSF81383">
    <property type="entry name" value="F-box domain"/>
    <property type="match status" value="1"/>
</dbReference>
<dbReference type="PROSITE" id="PS50294">
    <property type="entry name" value="WD_REPEATS_REGION"/>
    <property type="match status" value="3"/>
</dbReference>
<proteinExistence type="predicted"/>
<dbReference type="STRING" id="1257118.L8HJB9"/>
<keyword evidence="7" id="KW-1185">Reference proteome</keyword>
<gene>
    <name evidence="6" type="ORF">ACA1_290900</name>
</gene>
<dbReference type="Proteomes" id="UP000011083">
    <property type="component" value="Unassembled WGS sequence"/>
</dbReference>
<dbReference type="PANTHER" id="PTHR14604:SF4">
    <property type="entry name" value="F-BOX DOMAIN-CONTAINING PROTEIN"/>
    <property type="match status" value="1"/>
</dbReference>
<evidence type="ECO:0000256" key="2">
    <source>
        <dbReference type="ARBA" id="ARBA00022737"/>
    </source>
</evidence>
<dbReference type="InterPro" id="IPR020472">
    <property type="entry name" value="WD40_PAC1"/>
</dbReference>
<feature type="region of interest" description="Disordered" evidence="4">
    <location>
        <begin position="89"/>
        <end position="125"/>
    </location>
</feature>
<feature type="repeat" description="WD" evidence="3">
    <location>
        <begin position="298"/>
        <end position="320"/>
    </location>
</feature>
<accession>L8HJB9</accession>
<feature type="repeat" description="WD" evidence="3">
    <location>
        <begin position="361"/>
        <end position="400"/>
    </location>
</feature>
<dbReference type="AlphaFoldDB" id="L8HJB9"/>
<reference evidence="6 7" key="1">
    <citation type="journal article" date="2013" name="Genome Biol.">
        <title>Genome of Acanthamoeba castellanii highlights extensive lateral gene transfer and early evolution of tyrosine kinase signaling.</title>
        <authorList>
            <person name="Clarke M."/>
            <person name="Lohan A.J."/>
            <person name="Liu B."/>
            <person name="Lagkouvardos I."/>
            <person name="Roy S."/>
            <person name="Zafar N."/>
            <person name="Bertelli C."/>
            <person name="Schilde C."/>
            <person name="Kianianmomeni A."/>
            <person name="Burglin T.R."/>
            <person name="Frech C."/>
            <person name="Turcotte B."/>
            <person name="Kopec K.O."/>
            <person name="Synnott J.M."/>
            <person name="Choo C."/>
            <person name="Paponov I."/>
            <person name="Finkler A."/>
            <person name="Soon Heng Tan C."/>
            <person name="Hutchins A.P."/>
            <person name="Weinmeier T."/>
            <person name="Rattei T."/>
            <person name="Chu J.S."/>
            <person name="Gimenez G."/>
            <person name="Irimia M."/>
            <person name="Rigden D.J."/>
            <person name="Fitzpatrick D.A."/>
            <person name="Lorenzo-Morales J."/>
            <person name="Bateman A."/>
            <person name="Chiu C.H."/>
            <person name="Tang P."/>
            <person name="Hegemann P."/>
            <person name="Fromm H."/>
            <person name="Raoult D."/>
            <person name="Greub G."/>
            <person name="Miranda-Saavedra D."/>
            <person name="Chen N."/>
            <person name="Nash P."/>
            <person name="Ginger M.L."/>
            <person name="Horn M."/>
            <person name="Schaap P."/>
            <person name="Caler L."/>
            <person name="Loftus B."/>
        </authorList>
    </citation>
    <scope>NUCLEOTIDE SEQUENCE [LARGE SCALE GENOMIC DNA]</scope>
    <source>
        <strain evidence="6 7">Neff</strain>
    </source>
</reference>
<dbReference type="PRINTS" id="PR00320">
    <property type="entry name" value="GPROTEINBRPT"/>
</dbReference>
<dbReference type="PANTHER" id="PTHR14604">
    <property type="entry name" value="WD40 REPEAT PF20"/>
    <property type="match status" value="1"/>
</dbReference>
<dbReference type="InterPro" id="IPR050995">
    <property type="entry name" value="WD-F-box_domain-protein"/>
</dbReference>
<dbReference type="GeneID" id="14926362"/>
<dbReference type="OMA" id="NTHENHT"/>
<dbReference type="SMART" id="SM00256">
    <property type="entry name" value="FBOX"/>
    <property type="match status" value="1"/>
</dbReference>
<name>L8HJB9_ACACF</name>
<feature type="repeat" description="WD" evidence="3">
    <location>
        <begin position="200"/>
        <end position="229"/>
    </location>
</feature>
<dbReference type="Pfam" id="PF00400">
    <property type="entry name" value="WD40"/>
    <property type="match status" value="6"/>
</dbReference>
<dbReference type="Gene3D" id="2.130.10.10">
    <property type="entry name" value="YVTN repeat-like/Quinoprotein amine dehydrogenase"/>
    <property type="match status" value="1"/>
</dbReference>
<dbReference type="InterPro" id="IPR001810">
    <property type="entry name" value="F-box_dom"/>
</dbReference>
<dbReference type="CDD" id="cd00200">
    <property type="entry name" value="WD40"/>
    <property type="match status" value="1"/>
</dbReference>
<evidence type="ECO:0000313" key="6">
    <source>
        <dbReference type="EMBL" id="ELR25312.1"/>
    </source>
</evidence>
<evidence type="ECO:0000256" key="1">
    <source>
        <dbReference type="ARBA" id="ARBA00022574"/>
    </source>
</evidence>
<feature type="compositionally biased region" description="Low complexity" evidence="4">
    <location>
        <begin position="92"/>
        <end position="106"/>
    </location>
</feature>
<dbReference type="PROSITE" id="PS50082">
    <property type="entry name" value="WD_REPEATS_2"/>
    <property type="match status" value="5"/>
</dbReference>
<dbReference type="Gene3D" id="1.20.1280.50">
    <property type="match status" value="1"/>
</dbReference>
<sequence length="428" mass="48174">MSRQEEELEARGGLTASGRVLASDFQLIPNEIALLIFAYLNMKDLLHISQTCKHWNNISEDDSLWKPLYKARWSPSSFSPVTSRARAFTNDSASSSSSSSSAAVAARRARSQRLRRRQANGAASDHEQIAGWRSWKNKYITRRNWLDGRVMGQSKLDIHARSEGESLECVRFDNEKYAAGSTDGAVYVRAVEDGRPLQTLRGHTQTVTCMQMQDNVLVTGSKDNTVKIWRGLSGAQECELTLAGHRGAITCLQFAGHHLMTRSWDLTGRVWDMNTGQIVHTVTGNSVCLSLQVENSKLVCGYADNYIRLWDLRTGKCHRHLYGHSNIVTAVRFDDTMIASGSYDRTLRLWDIRSHQSLCTLTQHKGRINALQLQGQRIVSASTDHTVKVWNAKTRHAVNDVQFDEKKVVSADEDGSIRLWNFAETMPY</sequence>
<dbReference type="InterPro" id="IPR001680">
    <property type="entry name" value="WD40_rpt"/>
</dbReference>
<dbReference type="InterPro" id="IPR015943">
    <property type="entry name" value="WD40/YVTN_repeat-like_dom_sf"/>
</dbReference>
<dbReference type="SUPFAM" id="SSF50978">
    <property type="entry name" value="WD40 repeat-like"/>
    <property type="match status" value="1"/>
</dbReference>
<dbReference type="OrthoDB" id="496at2759"/>
<feature type="repeat" description="WD" evidence="3">
    <location>
        <begin position="242"/>
        <end position="281"/>
    </location>
</feature>
<dbReference type="VEuPathDB" id="AmoebaDB:ACA1_290900"/>